<dbReference type="InterPro" id="IPR029058">
    <property type="entry name" value="AB_hydrolase_fold"/>
</dbReference>
<dbReference type="GO" id="GO:0006285">
    <property type="term" value="P:base-excision repair, AP site formation"/>
    <property type="evidence" value="ECO:0007669"/>
    <property type="project" value="TreeGrafter"/>
</dbReference>
<dbReference type="Proteomes" id="UP000008641">
    <property type="component" value="Chromosome"/>
</dbReference>
<dbReference type="HOGENOM" id="CLU_554268_0_0_10"/>
<dbReference type="EC" id="4.2.99.18" evidence="10"/>
<dbReference type="SUPFAM" id="SSF53474">
    <property type="entry name" value="alpha/beta-Hydrolases"/>
    <property type="match status" value="1"/>
</dbReference>
<keyword evidence="2" id="KW-0004">4Fe-4S</keyword>
<dbReference type="GO" id="GO:0046872">
    <property type="term" value="F:metal ion binding"/>
    <property type="evidence" value="ECO:0007669"/>
    <property type="project" value="UniProtKB-KW"/>
</dbReference>
<keyword evidence="9 10" id="KW-0326">Glycosidase</keyword>
<comment type="catalytic activity">
    <reaction evidence="10">
        <text>2'-deoxyribonucleotide-(2'-deoxyribose 5'-phosphate)-2'-deoxyribonucleotide-DNA = a 3'-end 2'-deoxyribonucleotide-(2,3-dehydro-2,3-deoxyribose 5'-phosphate)-DNA + a 5'-end 5'-phospho-2'-deoxyribonucleoside-DNA + H(+)</text>
        <dbReference type="Rhea" id="RHEA:66592"/>
        <dbReference type="Rhea" id="RHEA-COMP:13180"/>
        <dbReference type="Rhea" id="RHEA-COMP:16897"/>
        <dbReference type="Rhea" id="RHEA-COMP:17067"/>
        <dbReference type="ChEBI" id="CHEBI:15378"/>
        <dbReference type="ChEBI" id="CHEBI:136412"/>
        <dbReference type="ChEBI" id="CHEBI:157695"/>
        <dbReference type="ChEBI" id="CHEBI:167181"/>
        <dbReference type="EC" id="4.2.99.18"/>
    </reaction>
</comment>
<keyword evidence="13" id="KW-1185">Reference proteome</keyword>
<reference evidence="13" key="2">
    <citation type="journal article" date="2011" name="Stand. Genomic Sci.">
        <title>Complete genome sequence of Weeksella virosa type strain (9751T).</title>
        <authorList>
            <person name="Lang E."/>
            <person name="Teshima H."/>
            <person name="Lucas S."/>
            <person name="Lapidus A."/>
            <person name="Hammon N."/>
            <person name="Deshpande S."/>
            <person name="Nolan M."/>
            <person name="Cheng J."/>
            <person name="Pitluck S."/>
            <person name="Liolios K."/>
            <person name="Pagani I."/>
            <person name="Mikhailova N."/>
            <person name="Ivanova N."/>
            <person name="Mavromatis K."/>
            <person name="Pati A."/>
            <person name="Tapia R."/>
            <person name="Han C."/>
            <person name="Goodwin L."/>
            <person name="Chen A."/>
            <person name="Palaniappan K."/>
            <person name="Land M."/>
            <person name="Hauser L."/>
            <person name="Chang Y."/>
            <person name="Jeffries C."/>
            <person name="Brambilla E."/>
            <person name="Kopitz M."/>
            <person name="Rohde M."/>
            <person name="Goker M."/>
            <person name="Tindall B."/>
            <person name="Detter J."/>
            <person name="Woyke T."/>
            <person name="Bristow J."/>
            <person name="Eisen J."/>
            <person name="Markowitz V."/>
            <person name="Hugenholtz P."/>
            <person name="Klenk H."/>
            <person name="Kyrpides N."/>
        </authorList>
    </citation>
    <scope>NUCLEOTIDE SEQUENCE [LARGE SCALE GENOMIC DNA]</scope>
    <source>
        <strain evidence="13">ATCC 43766 / DSM 16922 / JCM 21250 / NBRC 16016 / NCTC 11634 / CL345/78</strain>
    </source>
</reference>
<name>F0NZZ9_WEEVC</name>
<dbReference type="FunFam" id="1.10.340.30:FF:000001">
    <property type="entry name" value="Endonuclease III"/>
    <property type="match status" value="1"/>
</dbReference>
<feature type="domain" description="HhH-GPD" evidence="11">
    <location>
        <begin position="40"/>
        <end position="187"/>
    </location>
</feature>
<dbReference type="GO" id="GO:0019104">
    <property type="term" value="F:DNA N-glycosylase activity"/>
    <property type="evidence" value="ECO:0007669"/>
    <property type="project" value="UniProtKB-UniRule"/>
</dbReference>
<evidence type="ECO:0000256" key="6">
    <source>
        <dbReference type="ARBA" id="ARBA00023004"/>
    </source>
</evidence>
<proteinExistence type="inferred from homology"/>
<keyword evidence="10" id="KW-0238">DNA-binding</keyword>
<comment type="similarity">
    <text evidence="1 10">Belongs to the Nth/MutY family.</text>
</comment>
<dbReference type="Pfam" id="PF00730">
    <property type="entry name" value="HhH-GPD"/>
    <property type="match status" value="1"/>
</dbReference>
<dbReference type="Pfam" id="PF00633">
    <property type="entry name" value="HHH"/>
    <property type="match status" value="1"/>
</dbReference>
<dbReference type="InterPro" id="IPR023170">
    <property type="entry name" value="HhH_base_excis_C"/>
</dbReference>
<evidence type="ECO:0000256" key="7">
    <source>
        <dbReference type="ARBA" id="ARBA00023014"/>
    </source>
</evidence>
<evidence type="ECO:0000256" key="5">
    <source>
        <dbReference type="ARBA" id="ARBA00022801"/>
    </source>
</evidence>
<keyword evidence="3" id="KW-0479">Metal-binding</keyword>
<dbReference type="CDD" id="cd00056">
    <property type="entry name" value="ENDO3c"/>
    <property type="match status" value="1"/>
</dbReference>
<dbReference type="PANTHER" id="PTHR10359:SF18">
    <property type="entry name" value="ENDONUCLEASE III"/>
    <property type="match status" value="1"/>
</dbReference>
<evidence type="ECO:0000256" key="9">
    <source>
        <dbReference type="ARBA" id="ARBA00023295"/>
    </source>
</evidence>
<evidence type="ECO:0000256" key="2">
    <source>
        <dbReference type="ARBA" id="ARBA00022485"/>
    </source>
</evidence>
<dbReference type="Gene3D" id="1.10.340.30">
    <property type="entry name" value="Hypothetical protein, domain 2"/>
    <property type="match status" value="1"/>
</dbReference>
<keyword evidence="8 10" id="KW-0234">DNA repair</keyword>
<dbReference type="STRING" id="865938.Weevi_0629"/>
<evidence type="ECO:0000259" key="11">
    <source>
        <dbReference type="SMART" id="SM00478"/>
    </source>
</evidence>
<keyword evidence="12" id="KW-0540">Nuclease</keyword>
<dbReference type="GO" id="GO:0003677">
    <property type="term" value="F:DNA binding"/>
    <property type="evidence" value="ECO:0007669"/>
    <property type="project" value="UniProtKB-UniRule"/>
</dbReference>
<dbReference type="NCBIfam" id="TIGR01083">
    <property type="entry name" value="nth"/>
    <property type="match status" value="1"/>
</dbReference>
<evidence type="ECO:0000256" key="3">
    <source>
        <dbReference type="ARBA" id="ARBA00022723"/>
    </source>
</evidence>
<keyword evidence="10 12" id="KW-0456">Lyase</keyword>
<comment type="function">
    <text evidence="10">DNA repair enzyme that has both DNA N-glycosylase activity and AP-lyase activity. The DNA N-glycosylase activity releases various damaged pyrimidines from DNA by cleaving the N-glycosidic bond, leaving an AP (apurinic/apyrimidinic) site. The AP-lyase activity cleaves the phosphodiester bond 3' to the AP site by a beta-elimination, leaving a 3'-terminal unsaturated sugar and a product with a terminal 5'-phosphate.</text>
</comment>
<comment type="cofactor">
    <cofactor evidence="10">
        <name>[4Fe-4S] cluster</name>
        <dbReference type="ChEBI" id="CHEBI:49883"/>
    </cofactor>
    <text evidence="10">Binds 1 [4Fe-4S] cluster.</text>
</comment>
<accession>F0NZZ9</accession>
<dbReference type="eggNOG" id="COG0177">
    <property type="taxonomic scope" value="Bacteria"/>
</dbReference>
<evidence type="ECO:0000313" key="12">
    <source>
        <dbReference type="EMBL" id="ADX67346.1"/>
    </source>
</evidence>
<dbReference type="InterPro" id="IPR000445">
    <property type="entry name" value="HhH_motif"/>
</dbReference>
<evidence type="ECO:0000256" key="4">
    <source>
        <dbReference type="ARBA" id="ARBA00022763"/>
    </source>
</evidence>
<dbReference type="EMBL" id="CP002455">
    <property type="protein sequence ID" value="ADX67346.1"/>
    <property type="molecule type" value="Genomic_DNA"/>
</dbReference>
<evidence type="ECO:0000256" key="1">
    <source>
        <dbReference type="ARBA" id="ARBA00008343"/>
    </source>
</evidence>
<protein>
    <recommendedName>
        <fullName evidence="10">Endonuclease III</fullName>
        <ecNumber evidence="10">4.2.99.18</ecNumber>
    </recommendedName>
    <alternativeName>
        <fullName evidence="10">DNA-(apurinic or apyrimidinic site) lyase</fullName>
    </alternativeName>
</protein>
<dbReference type="KEGG" id="wvi:Weevi_0629"/>
<keyword evidence="5 10" id="KW-0378">Hydrolase</keyword>
<evidence type="ECO:0000256" key="10">
    <source>
        <dbReference type="HAMAP-Rule" id="MF_00942"/>
    </source>
</evidence>
<dbReference type="GO" id="GO:0140078">
    <property type="term" value="F:class I DNA-(apurinic or apyrimidinic site) endonuclease activity"/>
    <property type="evidence" value="ECO:0007669"/>
    <property type="project" value="UniProtKB-EC"/>
</dbReference>
<evidence type="ECO:0000313" key="13">
    <source>
        <dbReference type="Proteomes" id="UP000008641"/>
    </source>
</evidence>
<dbReference type="PANTHER" id="PTHR10359">
    <property type="entry name" value="A/G-SPECIFIC ADENINE GLYCOSYLASE/ENDONUCLEASE III"/>
    <property type="match status" value="1"/>
</dbReference>
<reference evidence="12 13" key="1">
    <citation type="journal article" date="2011" name="Stand. Genomic Sci.">
        <title>Complete genome sequence of Weeksella virosa type strain (9751).</title>
        <authorList>
            <person name="Lang E."/>
            <person name="Teshima H."/>
            <person name="Lucas S."/>
            <person name="Lapidus A."/>
            <person name="Hammon N."/>
            <person name="Deshpande S."/>
            <person name="Nolan M."/>
            <person name="Cheng J.F."/>
            <person name="Pitluck S."/>
            <person name="Liolios K."/>
            <person name="Pagani I."/>
            <person name="Mikhailova N."/>
            <person name="Ivanova N."/>
            <person name="Mavromatis K."/>
            <person name="Pati A."/>
            <person name="Tapia R."/>
            <person name="Han C."/>
            <person name="Goodwin L."/>
            <person name="Chen A."/>
            <person name="Palaniappan K."/>
            <person name="Land M."/>
            <person name="Hauser L."/>
            <person name="Chang Y.J."/>
            <person name="Jeffries C.D."/>
            <person name="Brambilla E.M."/>
            <person name="Kopitz M."/>
            <person name="Rohde M."/>
            <person name="Goker M."/>
            <person name="Tindall B.J."/>
            <person name="Detter J.C."/>
            <person name="Woyke T."/>
            <person name="Bristow J."/>
            <person name="Eisen J.A."/>
            <person name="Markowitz V."/>
            <person name="Hugenholtz P."/>
            <person name="Klenk H.P."/>
            <person name="Kyrpides N.C."/>
        </authorList>
    </citation>
    <scope>NUCLEOTIDE SEQUENCE [LARGE SCALE GENOMIC DNA]</scope>
    <source>
        <strain evidence="13">ATCC 43766 / DSM 16922 / JCM 21250 / NBRC 16016 / NCTC 11634 / CL345/78</strain>
    </source>
</reference>
<dbReference type="SUPFAM" id="SSF48150">
    <property type="entry name" value="DNA-glycosylase"/>
    <property type="match status" value="1"/>
</dbReference>
<dbReference type="HAMAP" id="MF_00942">
    <property type="entry name" value="Nth"/>
    <property type="match status" value="1"/>
</dbReference>
<dbReference type="SMART" id="SM00478">
    <property type="entry name" value="ENDO3c"/>
    <property type="match status" value="1"/>
</dbReference>
<evidence type="ECO:0000256" key="8">
    <source>
        <dbReference type="ARBA" id="ARBA00023204"/>
    </source>
</evidence>
<keyword evidence="12" id="KW-0255">Endonuclease</keyword>
<sequence>MMKKQERIDFLIQELEKLYPNLPIPLHHQDAFTLLIAVLLSAQTTDKKVNEVTPALFARANNAKEMMQLEVEEIKEYIKQIGLSNTKAKNIRLLSEMLVEKYDGEVPSTFEQLEELPGVGHKTASVVMAQWFGIPAFPVDTHIHRLMKLWKLTKGKNVEETERDAKRIFPREVWNKLHIQIIMYGREYSPARGWSLEKDYITRKMFEKIVLSKNNLFQGSRERKSLYDVAYLRDGKKKPIVIFSHGFKGFKDHGCFDLMAKFWATNHFAFIKYNFSYNGIGLTNTQKFTELEAFGENNYSTELDDLGLVISHAISGDWIPEKEINRDEVYLIGHSRGGGITILKGIEDPRVKKIATLGAISYLDRFRNYSEQELEDWKDSGVYRFQNMRTQQWMPMNYQFYEDYIQHENRLSIEKNIQNLSIPYLNLHGDADETVSVEEAKNLKRWNPTIELQVLAGVDHAFGSKEPWTEGQLPEDFLWAMELIRDFFLEKK</sequence>
<keyword evidence="7" id="KW-0411">Iron-sulfur</keyword>
<keyword evidence="4 10" id="KW-0227">DNA damage</keyword>
<dbReference type="GO" id="GO:0051539">
    <property type="term" value="F:4 iron, 4 sulfur cluster binding"/>
    <property type="evidence" value="ECO:0007669"/>
    <property type="project" value="UniProtKB-KW"/>
</dbReference>
<gene>
    <name evidence="10" type="primary">nth</name>
    <name evidence="12" type="ordered locus">Weevi_0629</name>
</gene>
<keyword evidence="6" id="KW-0408">Iron</keyword>
<comment type="caution">
    <text evidence="10">Lacks conserved residue(s) required for the propagation of feature annotation.</text>
</comment>
<dbReference type="InterPro" id="IPR003265">
    <property type="entry name" value="HhH-GPD_domain"/>
</dbReference>
<dbReference type="AlphaFoldDB" id="F0NZZ9"/>
<dbReference type="eggNOG" id="COG1073">
    <property type="taxonomic scope" value="Bacteria"/>
</dbReference>
<dbReference type="InterPro" id="IPR005759">
    <property type="entry name" value="Nth"/>
</dbReference>
<dbReference type="Gene3D" id="3.40.50.1820">
    <property type="entry name" value="alpha/beta hydrolase"/>
    <property type="match status" value="1"/>
</dbReference>
<dbReference type="InterPro" id="IPR011257">
    <property type="entry name" value="DNA_glycosylase"/>
</dbReference>
<organism evidence="12 13">
    <name type="scientific">Weeksella virosa (strain ATCC 43766 / DSM 16922 / JCM 21250 / CCUG 30538 / CDC 9751 / IAM 14551 / NBRC 16016 / NCTC 11634 / CL345/78)</name>
    <dbReference type="NCBI Taxonomy" id="865938"/>
    <lineage>
        <taxon>Bacteria</taxon>
        <taxon>Pseudomonadati</taxon>
        <taxon>Bacteroidota</taxon>
        <taxon>Flavobacteriia</taxon>
        <taxon>Flavobacteriales</taxon>
        <taxon>Weeksellaceae</taxon>
        <taxon>Weeksella</taxon>
    </lineage>
</organism>
<dbReference type="Gene3D" id="1.10.1670.10">
    <property type="entry name" value="Helix-hairpin-Helix base-excision DNA repair enzymes (C-terminal)"/>
    <property type="match status" value="1"/>
</dbReference>